<dbReference type="PANTHER" id="PTHR47014">
    <property type="entry name" value="PLECKSTRIN HOMOLOGY DOMAIN-CONTAINING FAMILY S MEMBER 1"/>
    <property type="match status" value="1"/>
</dbReference>
<dbReference type="PANTHER" id="PTHR47014:SF1">
    <property type="entry name" value="PLECKSTRIN HOMOLOGY DOMAIN-CONTAINING FAMILY S MEMBER 1"/>
    <property type="match status" value="1"/>
</dbReference>
<dbReference type="AlphaFoldDB" id="A0A8T2NPP2"/>
<keyword evidence="3" id="KW-1185">Reference proteome</keyword>
<evidence type="ECO:0000313" key="3">
    <source>
        <dbReference type="Proteomes" id="UP000824540"/>
    </source>
</evidence>
<feature type="compositionally biased region" description="Acidic residues" evidence="1">
    <location>
        <begin position="127"/>
        <end position="141"/>
    </location>
</feature>
<feature type="compositionally biased region" description="Low complexity" evidence="1">
    <location>
        <begin position="85"/>
        <end position="106"/>
    </location>
</feature>
<organism evidence="2 3">
    <name type="scientific">Albula glossodonta</name>
    <name type="common">roundjaw bonefish</name>
    <dbReference type="NCBI Taxonomy" id="121402"/>
    <lineage>
        <taxon>Eukaryota</taxon>
        <taxon>Metazoa</taxon>
        <taxon>Chordata</taxon>
        <taxon>Craniata</taxon>
        <taxon>Vertebrata</taxon>
        <taxon>Euteleostomi</taxon>
        <taxon>Actinopterygii</taxon>
        <taxon>Neopterygii</taxon>
        <taxon>Teleostei</taxon>
        <taxon>Albuliformes</taxon>
        <taxon>Albulidae</taxon>
        <taxon>Albula</taxon>
    </lineage>
</organism>
<dbReference type="SUPFAM" id="SSF50156">
    <property type="entry name" value="PDZ domain-like"/>
    <property type="match status" value="1"/>
</dbReference>
<comment type="caution">
    <text evidence="2">The sequence shown here is derived from an EMBL/GenBank/DDBJ whole genome shotgun (WGS) entry which is preliminary data.</text>
</comment>
<reference evidence="2" key="1">
    <citation type="thesis" date="2021" institute="BYU ScholarsArchive" country="Provo, UT, USA">
        <title>Applications of and Algorithms for Genome Assembly and Genomic Analyses with an Emphasis on Marine Teleosts.</title>
        <authorList>
            <person name="Pickett B.D."/>
        </authorList>
    </citation>
    <scope>NUCLEOTIDE SEQUENCE</scope>
    <source>
        <strain evidence="2">HI-2016</strain>
    </source>
</reference>
<feature type="region of interest" description="Disordered" evidence="1">
    <location>
        <begin position="171"/>
        <end position="203"/>
    </location>
</feature>
<sequence>MEGWFKDISKTLSHSSESLLCPEMLKMKMMQLASISKMEKSHNQGSEKPRPSSDPVTKLDLSNIRTPPYCCPQLEEDLFHLRTQSCSSEGSSSSERSTPETPSDSTQEPLYDTPKNILKYLSQGSVDGDDDEDEEQNEETDNSFYMTMDAVGQDSEDSLLRSVISALEEQKVQMEQSEEDQDTHSDRGSSRAPSPPDETGLVSPVDVMLNRVKNRPLTPCRLESQHHISVTDGNVADVREIYLNPNDLKTHLTLVEVDGKPCVSHWPALSATRCLFRKGDQILAVNDLLTESVEEVQTYLNKLLKNQVKLTVQRQAGSETFFSSRWGNE</sequence>
<protein>
    <submittedName>
        <fullName evidence="2">Uncharacterized protein</fullName>
    </submittedName>
</protein>
<evidence type="ECO:0000313" key="2">
    <source>
        <dbReference type="EMBL" id="KAG9338347.1"/>
    </source>
</evidence>
<dbReference type="Proteomes" id="UP000824540">
    <property type="component" value="Unassembled WGS sequence"/>
</dbReference>
<dbReference type="OrthoDB" id="9900190at2759"/>
<feature type="region of interest" description="Disordered" evidence="1">
    <location>
        <begin position="34"/>
        <end position="67"/>
    </location>
</feature>
<dbReference type="Gene3D" id="2.30.42.10">
    <property type="match status" value="1"/>
</dbReference>
<name>A0A8T2NPP2_9TELE</name>
<accession>A0A8T2NPP2</accession>
<feature type="region of interest" description="Disordered" evidence="1">
    <location>
        <begin position="82"/>
        <end position="142"/>
    </location>
</feature>
<dbReference type="EMBL" id="JAFBMS010000068">
    <property type="protein sequence ID" value="KAG9338347.1"/>
    <property type="molecule type" value="Genomic_DNA"/>
</dbReference>
<evidence type="ECO:0000256" key="1">
    <source>
        <dbReference type="SAM" id="MobiDB-lite"/>
    </source>
</evidence>
<dbReference type="InterPro" id="IPR036034">
    <property type="entry name" value="PDZ_sf"/>
</dbReference>
<dbReference type="InterPro" id="IPR042986">
    <property type="entry name" value="PLEKHS1"/>
</dbReference>
<feature type="compositionally biased region" description="Basic and acidic residues" evidence="1">
    <location>
        <begin position="37"/>
        <end position="51"/>
    </location>
</feature>
<proteinExistence type="predicted"/>
<gene>
    <name evidence="2" type="ORF">JZ751_025904</name>
</gene>